<organism evidence="2 3">
    <name type="scientific">Candidatus Promineifilum breve</name>
    <dbReference type="NCBI Taxonomy" id="1806508"/>
    <lineage>
        <taxon>Bacteria</taxon>
        <taxon>Bacillati</taxon>
        <taxon>Chloroflexota</taxon>
        <taxon>Ardenticatenia</taxon>
        <taxon>Candidatus Promineifilales</taxon>
        <taxon>Candidatus Promineifilaceae</taxon>
        <taxon>Candidatus Promineifilum</taxon>
    </lineage>
</organism>
<evidence type="ECO:0000313" key="2">
    <source>
        <dbReference type="EMBL" id="CUS03021.2"/>
    </source>
</evidence>
<protein>
    <submittedName>
        <fullName evidence="2">Ketose-bisphosphate aldolase class-II</fullName>
    </submittedName>
</protein>
<dbReference type="KEGG" id="pbf:CFX0092_A1143"/>
<dbReference type="InterPro" id="IPR013785">
    <property type="entry name" value="Aldolase_TIM"/>
</dbReference>
<dbReference type="GO" id="GO:0008270">
    <property type="term" value="F:zinc ion binding"/>
    <property type="evidence" value="ECO:0007669"/>
    <property type="project" value="InterPro"/>
</dbReference>
<sequence>MKSHSVDELLRHLDGVVTVDREIVTVRDEAALRDKIDGLIQTAVFSEGLVRDTARWLIWEIAQGLGIYPASIHQLYMAIGRGDVPTTFTVPAMNIRAMNYNSSRAVFRAANKHNVSAMLFEIARSEIGYTGQRPMEYTASILAAAIKEGYRGPVFIQGDHFQISLSRYKSTPDAEVQAVKDLMDEAVAAGFFNIDIDTSTLVDLSYATLDEQQTTNYTLCAELTRYVRSIEPEGITVSLGGEIGEVGHKNSTVEELHAFMQGYRRVLPDSAEGGVPGISKISVQTGTSHGGVVLPDGTLAQVKVDFETLRDLSRVARDDYGMGGAVQHGASTLPPSAFNKFPEIGTVEIHLATNFQNIVFDYLPREVVDEAYAYLRENHKDEWKAGKTDEQSLYSARKRAIGPFKAQWWNLEESKLAEIGGVLQEQFEFLFDQLNVKGTRDVVESVTTRVVIHQPKPAEAAEAVAAEDVKDLAD</sequence>
<dbReference type="GO" id="GO:0005975">
    <property type="term" value="P:carbohydrate metabolic process"/>
    <property type="evidence" value="ECO:0007669"/>
    <property type="project" value="InterPro"/>
</dbReference>
<dbReference type="Proteomes" id="UP000215027">
    <property type="component" value="Chromosome I"/>
</dbReference>
<dbReference type="EMBL" id="LN890655">
    <property type="protein sequence ID" value="CUS03021.2"/>
    <property type="molecule type" value="Genomic_DNA"/>
</dbReference>
<dbReference type="GO" id="GO:0016832">
    <property type="term" value="F:aldehyde-lyase activity"/>
    <property type="evidence" value="ECO:0007669"/>
    <property type="project" value="InterPro"/>
</dbReference>
<keyword evidence="3" id="KW-1185">Reference proteome</keyword>
<dbReference type="Gene3D" id="3.20.20.70">
    <property type="entry name" value="Aldolase class I"/>
    <property type="match status" value="1"/>
</dbReference>
<reference evidence="2" key="1">
    <citation type="submission" date="2016-01" db="EMBL/GenBank/DDBJ databases">
        <authorList>
            <person name="Mcilroy J.S."/>
            <person name="Karst M S."/>
            <person name="Albertsen M."/>
        </authorList>
    </citation>
    <scope>NUCLEOTIDE SEQUENCE</scope>
    <source>
        <strain evidence="2">Cfx-K</strain>
    </source>
</reference>
<dbReference type="SUPFAM" id="SSF51569">
    <property type="entry name" value="Aldolase"/>
    <property type="match status" value="1"/>
</dbReference>
<dbReference type="Pfam" id="PF01116">
    <property type="entry name" value="F_bP_aldolase"/>
    <property type="match status" value="1"/>
</dbReference>
<dbReference type="InterPro" id="IPR000771">
    <property type="entry name" value="FBA_II"/>
</dbReference>
<evidence type="ECO:0000313" key="3">
    <source>
        <dbReference type="Proteomes" id="UP000215027"/>
    </source>
</evidence>
<evidence type="ECO:0000256" key="1">
    <source>
        <dbReference type="ARBA" id="ARBA00001947"/>
    </source>
</evidence>
<dbReference type="PANTHER" id="PTHR30304:SF0">
    <property type="entry name" value="D-TAGATOSE-1,6-BISPHOSPHATE ALDOLASE SUBUNIT GATY-RELATED"/>
    <property type="match status" value="1"/>
</dbReference>
<dbReference type="AlphaFoldDB" id="A0A160SZK5"/>
<accession>A0A160SZK5</accession>
<dbReference type="RefSeq" id="WP_095042566.1">
    <property type="nucleotide sequence ID" value="NZ_LN890655.1"/>
</dbReference>
<dbReference type="PANTHER" id="PTHR30304">
    <property type="entry name" value="D-TAGATOSE-1,6-BISPHOSPHATE ALDOLASE"/>
    <property type="match status" value="1"/>
</dbReference>
<proteinExistence type="predicted"/>
<dbReference type="InterPro" id="IPR050246">
    <property type="entry name" value="Class_II_FBP_aldolase"/>
</dbReference>
<comment type="cofactor">
    <cofactor evidence="1">
        <name>Zn(2+)</name>
        <dbReference type="ChEBI" id="CHEBI:29105"/>
    </cofactor>
</comment>
<gene>
    <name evidence="2" type="ORF">CFX0092_A1143</name>
</gene>
<dbReference type="OrthoDB" id="9803995at2"/>
<name>A0A160SZK5_9CHLR</name>